<dbReference type="Proteomes" id="UP001449657">
    <property type="component" value="Chromosome"/>
</dbReference>
<dbReference type="EMBL" id="CP150096">
    <property type="protein sequence ID" value="WZN49062.1"/>
    <property type="molecule type" value="Genomic_DNA"/>
</dbReference>
<reference evidence="1 2" key="1">
    <citation type="submission" date="2024-03" db="EMBL/GenBank/DDBJ databases">
        <title>Chitinophaga caseinilytica sp. nov., a casein hydrolysing bacterium isolated from forest soil.</title>
        <authorList>
            <person name="Lee D.S."/>
            <person name="Han D.M."/>
            <person name="Baek J.H."/>
            <person name="Choi D.G."/>
            <person name="Jeon J.H."/>
            <person name="Jeon C.O."/>
        </authorList>
    </citation>
    <scope>NUCLEOTIDE SEQUENCE [LARGE SCALE GENOMIC DNA]</scope>
    <source>
        <strain evidence="1 2">KACC 19118</strain>
    </source>
</reference>
<accession>A0ABZ2ZBE7</accession>
<evidence type="ECO:0008006" key="3">
    <source>
        <dbReference type="Google" id="ProtNLM"/>
    </source>
</evidence>
<protein>
    <recommendedName>
        <fullName evidence="3">Lipoprotein</fullName>
    </recommendedName>
</protein>
<dbReference type="PROSITE" id="PS51257">
    <property type="entry name" value="PROKAR_LIPOPROTEIN"/>
    <property type="match status" value="1"/>
</dbReference>
<name>A0ABZ2ZBE7_9BACT</name>
<keyword evidence="2" id="KW-1185">Reference proteome</keyword>
<proteinExistence type="predicted"/>
<dbReference type="RefSeq" id="WP_341843637.1">
    <property type="nucleotide sequence ID" value="NZ_CP149792.1"/>
</dbReference>
<evidence type="ECO:0000313" key="2">
    <source>
        <dbReference type="Proteomes" id="UP001449657"/>
    </source>
</evidence>
<evidence type="ECO:0000313" key="1">
    <source>
        <dbReference type="EMBL" id="WZN49062.1"/>
    </source>
</evidence>
<gene>
    <name evidence="1" type="ORF">WJU22_12865</name>
</gene>
<sequence length="150" mass="16938">MNWKIYLAAALVIAGVILLSSCYGTRKTLLFENRVYHWKVYFVKKRHLSVGTYAHFEVYYKGVQLILPKEITDGKRAVGEFASAVAVDNRSSQFGTLIVVFEGDFQRDDGVPFRSFITLHIRPDGKAGLIVHNPCNGHEAQMEIAYLSPE</sequence>
<organism evidence="1 2">
    <name type="scientific">Chitinophaga caseinilytica</name>
    <dbReference type="NCBI Taxonomy" id="2267521"/>
    <lineage>
        <taxon>Bacteria</taxon>
        <taxon>Pseudomonadati</taxon>
        <taxon>Bacteroidota</taxon>
        <taxon>Chitinophagia</taxon>
        <taxon>Chitinophagales</taxon>
        <taxon>Chitinophagaceae</taxon>
        <taxon>Chitinophaga</taxon>
    </lineage>
</organism>